<evidence type="ECO:0000313" key="1">
    <source>
        <dbReference type="EMBL" id="RNA44965.1"/>
    </source>
</evidence>
<dbReference type="EMBL" id="REGN01000043">
    <property type="protein sequence ID" value="RNA44965.1"/>
    <property type="molecule type" value="Genomic_DNA"/>
</dbReference>
<dbReference type="Proteomes" id="UP000276133">
    <property type="component" value="Unassembled WGS sequence"/>
</dbReference>
<protein>
    <submittedName>
        <fullName evidence="1">Uncharacterized protein</fullName>
    </submittedName>
</protein>
<accession>A0A3M7TAG7</accession>
<keyword evidence="2" id="KW-1185">Reference proteome</keyword>
<organism evidence="1 2">
    <name type="scientific">Brachionus plicatilis</name>
    <name type="common">Marine rotifer</name>
    <name type="synonym">Brachionus muelleri</name>
    <dbReference type="NCBI Taxonomy" id="10195"/>
    <lineage>
        <taxon>Eukaryota</taxon>
        <taxon>Metazoa</taxon>
        <taxon>Spiralia</taxon>
        <taxon>Gnathifera</taxon>
        <taxon>Rotifera</taxon>
        <taxon>Eurotatoria</taxon>
        <taxon>Monogononta</taxon>
        <taxon>Pseudotrocha</taxon>
        <taxon>Ploima</taxon>
        <taxon>Brachionidae</taxon>
        <taxon>Brachionus</taxon>
    </lineage>
</organism>
<comment type="caution">
    <text evidence="1">The sequence shown here is derived from an EMBL/GenBank/DDBJ whole genome shotgun (WGS) entry which is preliminary data.</text>
</comment>
<gene>
    <name evidence="1" type="ORF">BpHYR1_052254</name>
</gene>
<dbReference type="AlphaFoldDB" id="A0A3M7TAG7"/>
<reference evidence="1 2" key="1">
    <citation type="journal article" date="2018" name="Sci. Rep.">
        <title>Genomic signatures of local adaptation to the degree of environmental predictability in rotifers.</title>
        <authorList>
            <person name="Franch-Gras L."/>
            <person name="Hahn C."/>
            <person name="Garcia-Roger E.M."/>
            <person name="Carmona M.J."/>
            <person name="Serra M."/>
            <person name="Gomez A."/>
        </authorList>
    </citation>
    <scope>NUCLEOTIDE SEQUENCE [LARGE SCALE GENOMIC DNA]</scope>
    <source>
        <strain evidence="1">HYR1</strain>
    </source>
</reference>
<name>A0A3M7TAG7_BRAPC</name>
<sequence>MIDWKFNDIYKDKKLILNFFNLIDLHHLKVSDVSQDQYICGTKDVSVATIYRTCFGPSAWAFLYFVFVFCTRINNAIKIVKQDLKFEPLEYSHEQFFLGPQHEFTMLCQKKPLLDIICLQSKNNHSTPLIIYPKCFVIYGSISNRIDGEND</sequence>
<proteinExistence type="predicted"/>
<evidence type="ECO:0000313" key="2">
    <source>
        <dbReference type="Proteomes" id="UP000276133"/>
    </source>
</evidence>